<accession>A0ABX8THR2</accession>
<dbReference type="PROSITE" id="PS51257">
    <property type="entry name" value="PROKAR_LIPOPROTEIN"/>
    <property type="match status" value="1"/>
</dbReference>
<gene>
    <name evidence="2" type="ORF">KWG56_17600</name>
</gene>
<organism evidence="2 3">
    <name type="scientific">Brevundimonas nasdae</name>
    <dbReference type="NCBI Taxonomy" id="172043"/>
    <lineage>
        <taxon>Bacteria</taxon>
        <taxon>Pseudomonadati</taxon>
        <taxon>Pseudomonadota</taxon>
        <taxon>Alphaproteobacteria</taxon>
        <taxon>Caulobacterales</taxon>
        <taxon>Caulobacteraceae</taxon>
        <taxon>Brevundimonas</taxon>
    </lineage>
</organism>
<evidence type="ECO:0000256" key="1">
    <source>
        <dbReference type="SAM" id="SignalP"/>
    </source>
</evidence>
<dbReference type="InterPro" id="IPR045500">
    <property type="entry name" value="DUF6491"/>
</dbReference>
<reference evidence="2 3" key="1">
    <citation type="submission" date="2021-07" db="EMBL/GenBank/DDBJ databases">
        <title>Isolation and characterization of bacteria from a gold mining with a capacity of golden bioaccumulation.</title>
        <authorList>
            <person name="Yang X.J."/>
        </authorList>
    </citation>
    <scope>NUCLEOTIDE SEQUENCE [LARGE SCALE GENOMIC DNA]</scope>
    <source>
        <strain evidence="2 3">Au29</strain>
    </source>
</reference>
<dbReference type="EMBL" id="CP080034">
    <property type="protein sequence ID" value="QYC10332.1"/>
    <property type="molecule type" value="Genomic_DNA"/>
</dbReference>
<evidence type="ECO:0008006" key="4">
    <source>
        <dbReference type="Google" id="ProtNLM"/>
    </source>
</evidence>
<dbReference type="GeneID" id="94377110"/>
<dbReference type="Proteomes" id="UP000824334">
    <property type="component" value="Chromosome"/>
</dbReference>
<feature type="chain" id="PRO_5047388599" description="Lipoprotein" evidence="1">
    <location>
        <begin position="24"/>
        <end position="130"/>
    </location>
</feature>
<feature type="signal peptide" evidence="1">
    <location>
        <begin position="1"/>
        <end position="23"/>
    </location>
</feature>
<name>A0ABX8THR2_9CAUL</name>
<protein>
    <recommendedName>
        <fullName evidence="4">Lipoprotein</fullName>
    </recommendedName>
</protein>
<evidence type="ECO:0000313" key="3">
    <source>
        <dbReference type="Proteomes" id="UP000824334"/>
    </source>
</evidence>
<proteinExistence type="predicted"/>
<sequence>MRLVSTLPLLAIAALAGCAPTGAARPTEQASARTCFRTMNVRNFRAEDWQTLYVRTSAQDVFQIQSAGVCKDLDSAIAIELRPLDGFSNLCTGDFATLNVGSPGHSTCRVQIAKRLSAEEIAALPSRVRP</sequence>
<evidence type="ECO:0000313" key="2">
    <source>
        <dbReference type="EMBL" id="QYC10332.1"/>
    </source>
</evidence>
<keyword evidence="3" id="KW-1185">Reference proteome</keyword>
<keyword evidence="1" id="KW-0732">Signal</keyword>
<dbReference type="RefSeq" id="WP_219353129.1">
    <property type="nucleotide sequence ID" value="NZ_CP080034.1"/>
</dbReference>
<dbReference type="Pfam" id="PF20101">
    <property type="entry name" value="DUF6491"/>
    <property type="match status" value="1"/>
</dbReference>